<dbReference type="OrthoDB" id="9800332at2"/>
<evidence type="ECO:0000256" key="1">
    <source>
        <dbReference type="ARBA" id="ARBA00004842"/>
    </source>
</evidence>
<evidence type="ECO:0000256" key="6">
    <source>
        <dbReference type="ARBA" id="ARBA00022741"/>
    </source>
</evidence>
<accession>A0A433SE28</accession>
<keyword evidence="11" id="KW-0479">Metal-binding</keyword>
<dbReference type="CDD" id="cd00464">
    <property type="entry name" value="SK"/>
    <property type="match status" value="1"/>
</dbReference>
<organism evidence="12 13">
    <name type="scientific">Saezia sanguinis</name>
    <dbReference type="NCBI Taxonomy" id="1965230"/>
    <lineage>
        <taxon>Bacteria</taxon>
        <taxon>Pseudomonadati</taxon>
        <taxon>Pseudomonadota</taxon>
        <taxon>Betaproteobacteria</taxon>
        <taxon>Burkholderiales</taxon>
        <taxon>Saeziaceae</taxon>
        <taxon>Saezia</taxon>
    </lineage>
</organism>
<comment type="subcellular location">
    <subcellularLocation>
        <location evidence="11">Cytoplasm</location>
    </subcellularLocation>
</comment>
<evidence type="ECO:0000256" key="7">
    <source>
        <dbReference type="ARBA" id="ARBA00022777"/>
    </source>
</evidence>
<keyword evidence="11" id="KW-0963">Cytoplasm</keyword>
<dbReference type="PANTHER" id="PTHR21087">
    <property type="entry name" value="SHIKIMATE KINASE"/>
    <property type="match status" value="1"/>
</dbReference>
<comment type="pathway">
    <text evidence="1 11">Metabolic intermediate biosynthesis; chorismate biosynthesis; chorismate from D-erythrose 4-phosphate and phosphoenolpyruvate: step 5/7.</text>
</comment>
<feature type="binding site" evidence="11">
    <location>
        <position position="139"/>
    </location>
    <ligand>
        <name>substrate</name>
    </ligand>
</feature>
<dbReference type="EC" id="2.7.1.71" evidence="3 11"/>
<comment type="caution">
    <text evidence="11">Lacks conserved residue(s) required for the propagation of feature annotation.</text>
</comment>
<dbReference type="EMBL" id="PQSP01000002">
    <property type="protein sequence ID" value="RUS66946.1"/>
    <property type="molecule type" value="Genomic_DNA"/>
</dbReference>
<proteinExistence type="inferred from homology"/>
<feature type="binding site" evidence="11">
    <location>
        <position position="59"/>
    </location>
    <ligand>
        <name>substrate</name>
    </ligand>
</feature>
<dbReference type="GO" id="GO:0004765">
    <property type="term" value="F:shikimate kinase activity"/>
    <property type="evidence" value="ECO:0007669"/>
    <property type="project" value="UniProtKB-UniRule"/>
</dbReference>
<keyword evidence="11" id="KW-0460">Magnesium</keyword>
<dbReference type="GO" id="GO:0009423">
    <property type="term" value="P:chorismate biosynthetic process"/>
    <property type="evidence" value="ECO:0007669"/>
    <property type="project" value="UniProtKB-UniRule"/>
</dbReference>
<dbReference type="GO" id="GO:0005829">
    <property type="term" value="C:cytosol"/>
    <property type="evidence" value="ECO:0007669"/>
    <property type="project" value="TreeGrafter"/>
</dbReference>
<evidence type="ECO:0000256" key="10">
    <source>
        <dbReference type="ARBA" id="ARBA00048567"/>
    </source>
</evidence>
<feature type="binding site" evidence="11">
    <location>
        <position position="82"/>
    </location>
    <ligand>
        <name>substrate</name>
    </ligand>
</feature>
<dbReference type="InterPro" id="IPR027417">
    <property type="entry name" value="P-loop_NTPase"/>
</dbReference>
<dbReference type="Proteomes" id="UP000286947">
    <property type="component" value="Unassembled WGS sequence"/>
</dbReference>
<comment type="catalytic activity">
    <reaction evidence="10 11">
        <text>shikimate + ATP = 3-phosphoshikimate + ADP + H(+)</text>
        <dbReference type="Rhea" id="RHEA:13121"/>
        <dbReference type="ChEBI" id="CHEBI:15378"/>
        <dbReference type="ChEBI" id="CHEBI:30616"/>
        <dbReference type="ChEBI" id="CHEBI:36208"/>
        <dbReference type="ChEBI" id="CHEBI:145989"/>
        <dbReference type="ChEBI" id="CHEBI:456216"/>
        <dbReference type="EC" id="2.7.1.71"/>
    </reaction>
</comment>
<dbReference type="GO" id="GO:0000287">
    <property type="term" value="F:magnesium ion binding"/>
    <property type="evidence" value="ECO:0007669"/>
    <property type="project" value="UniProtKB-UniRule"/>
</dbReference>
<keyword evidence="4 11" id="KW-0028">Amino-acid biosynthesis</keyword>
<keyword evidence="5 11" id="KW-0808">Transferase</keyword>
<dbReference type="GO" id="GO:0008652">
    <property type="term" value="P:amino acid biosynthetic process"/>
    <property type="evidence" value="ECO:0007669"/>
    <property type="project" value="UniProtKB-KW"/>
</dbReference>
<sequence length="182" mass="20372">MLRKPVVLVGLPGAGKTTIGHRLAQRLSLPYIDADQVAEEQLGQSIRSFFEECGESAFRDIEEQILCTLLQGDSSGVISTGGGVVLRESNRRLLKEKAFVIYLNASPDELFRRLRNDQQRPLLQVTDPLHQLHELKKQRDPLYREVAHFIADTTKHGSSHQVLLSLIISQLELAGYVFNAGN</sequence>
<dbReference type="HAMAP" id="MF_00109">
    <property type="entry name" value="Shikimate_kinase"/>
    <property type="match status" value="1"/>
</dbReference>
<dbReference type="GO" id="GO:0009073">
    <property type="term" value="P:aromatic amino acid family biosynthetic process"/>
    <property type="evidence" value="ECO:0007669"/>
    <property type="project" value="UniProtKB-KW"/>
</dbReference>
<gene>
    <name evidence="11 12" type="primary">aroK</name>
    <name evidence="12" type="ORF">CUZ56_00883</name>
</gene>
<evidence type="ECO:0000313" key="13">
    <source>
        <dbReference type="Proteomes" id="UP000286947"/>
    </source>
</evidence>
<feature type="binding site" evidence="11">
    <location>
        <position position="35"/>
    </location>
    <ligand>
        <name>substrate</name>
    </ligand>
</feature>
<keyword evidence="13" id="KW-1185">Reference proteome</keyword>
<feature type="binding site" evidence="11">
    <location>
        <position position="120"/>
    </location>
    <ligand>
        <name>ATP</name>
        <dbReference type="ChEBI" id="CHEBI:30616"/>
    </ligand>
</feature>
<comment type="function">
    <text evidence="11">Catalyzes the specific phosphorylation of the 3-hydroxyl group of shikimic acid using ATP as a cosubstrate.</text>
</comment>
<comment type="caution">
    <text evidence="12">The sequence shown here is derived from an EMBL/GenBank/DDBJ whole genome shotgun (WGS) entry which is preliminary data.</text>
</comment>
<comment type="subunit">
    <text evidence="11">Monomer.</text>
</comment>
<keyword evidence="7 11" id="KW-0418">Kinase</keyword>
<evidence type="ECO:0000256" key="9">
    <source>
        <dbReference type="ARBA" id="ARBA00023141"/>
    </source>
</evidence>
<evidence type="ECO:0000256" key="2">
    <source>
        <dbReference type="ARBA" id="ARBA00006997"/>
    </source>
</evidence>
<protein>
    <recommendedName>
        <fullName evidence="3 11">Shikimate kinase</fullName>
        <shortName evidence="11">SK</shortName>
        <ecNumber evidence="3 11">2.7.1.71</ecNumber>
    </recommendedName>
</protein>
<evidence type="ECO:0000256" key="4">
    <source>
        <dbReference type="ARBA" id="ARBA00022605"/>
    </source>
</evidence>
<comment type="similarity">
    <text evidence="2 11">Belongs to the shikimate kinase family.</text>
</comment>
<keyword evidence="6 11" id="KW-0547">Nucleotide-binding</keyword>
<reference evidence="12 13" key="1">
    <citation type="submission" date="2018-01" db="EMBL/GenBank/DDBJ databases">
        <title>Saezia sanguinis gen. nov., sp. nov., in the order Burkholderiales isolated from human blood.</title>
        <authorList>
            <person name="Medina-Pascual M.J."/>
            <person name="Valdezate S."/>
            <person name="Monzon S."/>
            <person name="Cuesta I."/>
            <person name="Carrasco G."/>
            <person name="Villalon P."/>
            <person name="Saez-Nieto J.A."/>
        </authorList>
    </citation>
    <scope>NUCLEOTIDE SEQUENCE [LARGE SCALE GENOMIC DNA]</scope>
    <source>
        <strain evidence="12 13">CNM695-12</strain>
    </source>
</reference>
<dbReference type="PRINTS" id="PR01100">
    <property type="entry name" value="SHIKIMTKNASE"/>
</dbReference>
<evidence type="ECO:0000256" key="5">
    <source>
        <dbReference type="ARBA" id="ARBA00022679"/>
    </source>
</evidence>
<comment type="cofactor">
    <cofactor evidence="11">
        <name>Mg(2+)</name>
        <dbReference type="ChEBI" id="CHEBI:18420"/>
    </cofactor>
    <text evidence="11">Binds 1 Mg(2+) ion per subunit.</text>
</comment>
<feature type="binding site" evidence="11">
    <location>
        <position position="17"/>
    </location>
    <ligand>
        <name>Mg(2+)</name>
        <dbReference type="ChEBI" id="CHEBI:18420"/>
    </ligand>
</feature>
<dbReference type="SUPFAM" id="SSF52540">
    <property type="entry name" value="P-loop containing nucleoside triphosphate hydrolases"/>
    <property type="match status" value="1"/>
</dbReference>
<keyword evidence="9 11" id="KW-0057">Aromatic amino acid biosynthesis</keyword>
<evidence type="ECO:0000256" key="11">
    <source>
        <dbReference type="HAMAP-Rule" id="MF_00109"/>
    </source>
</evidence>
<dbReference type="PANTHER" id="PTHR21087:SF16">
    <property type="entry name" value="SHIKIMATE KINASE 1, CHLOROPLASTIC"/>
    <property type="match status" value="1"/>
</dbReference>
<dbReference type="AlphaFoldDB" id="A0A433SE28"/>
<keyword evidence="8 11" id="KW-0067">ATP-binding</keyword>
<evidence type="ECO:0000256" key="8">
    <source>
        <dbReference type="ARBA" id="ARBA00022840"/>
    </source>
</evidence>
<dbReference type="UniPathway" id="UPA00053">
    <property type="reaction ID" value="UER00088"/>
</dbReference>
<dbReference type="PROSITE" id="PS01128">
    <property type="entry name" value="SHIKIMATE_KINASE"/>
    <property type="match status" value="1"/>
</dbReference>
<name>A0A433SE28_9BURK</name>
<dbReference type="GO" id="GO:0005524">
    <property type="term" value="F:ATP binding"/>
    <property type="evidence" value="ECO:0007669"/>
    <property type="project" value="UniProtKB-UniRule"/>
</dbReference>
<feature type="binding site" evidence="11">
    <location>
        <begin position="13"/>
        <end position="18"/>
    </location>
    <ligand>
        <name>ATP</name>
        <dbReference type="ChEBI" id="CHEBI:30616"/>
    </ligand>
</feature>
<dbReference type="Pfam" id="PF01202">
    <property type="entry name" value="SKI"/>
    <property type="match status" value="1"/>
</dbReference>
<dbReference type="InterPro" id="IPR031322">
    <property type="entry name" value="Shikimate/glucono_kinase"/>
</dbReference>
<dbReference type="InterPro" id="IPR000623">
    <property type="entry name" value="Shikimate_kinase/TSH1"/>
</dbReference>
<dbReference type="RefSeq" id="WP_126978631.1">
    <property type="nucleotide sequence ID" value="NZ_PQSP01000002.1"/>
</dbReference>
<evidence type="ECO:0000256" key="3">
    <source>
        <dbReference type="ARBA" id="ARBA00012154"/>
    </source>
</evidence>
<evidence type="ECO:0000313" key="12">
    <source>
        <dbReference type="EMBL" id="RUS66946.1"/>
    </source>
</evidence>
<dbReference type="Gene3D" id="3.40.50.300">
    <property type="entry name" value="P-loop containing nucleotide triphosphate hydrolases"/>
    <property type="match status" value="1"/>
</dbReference>
<dbReference type="InterPro" id="IPR023000">
    <property type="entry name" value="Shikimate_kinase_CS"/>
</dbReference>